<proteinExistence type="predicted"/>
<evidence type="ECO:0000313" key="3">
    <source>
        <dbReference type="EMBL" id="KAK2995440.1"/>
    </source>
</evidence>
<comment type="caution">
    <text evidence="3">The sequence shown here is derived from an EMBL/GenBank/DDBJ whole genome shotgun (WGS) entry which is preliminary data.</text>
</comment>
<dbReference type="EMBL" id="JAVXUO010000105">
    <property type="protein sequence ID" value="KAK2995440.1"/>
    <property type="molecule type" value="Genomic_DNA"/>
</dbReference>
<evidence type="ECO:0000256" key="1">
    <source>
        <dbReference type="SAM" id="MobiDB-lite"/>
    </source>
</evidence>
<reference evidence="3" key="1">
    <citation type="submission" date="2022-12" db="EMBL/GenBank/DDBJ databases">
        <title>Draft genome assemblies for two species of Escallonia (Escalloniales).</title>
        <authorList>
            <person name="Chanderbali A."/>
            <person name="Dervinis C."/>
            <person name="Anghel I."/>
            <person name="Soltis D."/>
            <person name="Soltis P."/>
            <person name="Zapata F."/>
        </authorList>
    </citation>
    <scope>NUCLEOTIDE SEQUENCE</scope>
    <source>
        <strain evidence="3">UCBG92.1500</strain>
        <tissue evidence="3">Leaf</tissue>
    </source>
</reference>
<dbReference type="AlphaFoldDB" id="A0AA88SNT4"/>
<keyword evidence="2" id="KW-1133">Transmembrane helix</keyword>
<organism evidence="3 4">
    <name type="scientific">Escallonia rubra</name>
    <dbReference type="NCBI Taxonomy" id="112253"/>
    <lineage>
        <taxon>Eukaryota</taxon>
        <taxon>Viridiplantae</taxon>
        <taxon>Streptophyta</taxon>
        <taxon>Embryophyta</taxon>
        <taxon>Tracheophyta</taxon>
        <taxon>Spermatophyta</taxon>
        <taxon>Magnoliopsida</taxon>
        <taxon>eudicotyledons</taxon>
        <taxon>Gunneridae</taxon>
        <taxon>Pentapetalae</taxon>
        <taxon>asterids</taxon>
        <taxon>campanulids</taxon>
        <taxon>Escalloniales</taxon>
        <taxon>Escalloniaceae</taxon>
        <taxon>Escallonia</taxon>
    </lineage>
</organism>
<name>A0AA88SNT4_9ASTE</name>
<keyword evidence="4" id="KW-1185">Reference proteome</keyword>
<gene>
    <name evidence="3" type="ORF">RJ640_029072</name>
</gene>
<keyword evidence="2" id="KW-0472">Membrane</keyword>
<accession>A0AA88SNT4</accession>
<feature type="transmembrane region" description="Helical" evidence="2">
    <location>
        <begin position="161"/>
        <end position="181"/>
    </location>
</feature>
<dbReference type="Proteomes" id="UP001187471">
    <property type="component" value="Unassembled WGS sequence"/>
</dbReference>
<protein>
    <submittedName>
        <fullName evidence="3">Uncharacterized protein</fullName>
    </submittedName>
</protein>
<evidence type="ECO:0000256" key="2">
    <source>
        <dbReference type="SAM" id="Phobius"/>
    </source>
</evidence>
<keyword evidence="2" id="KW-0812">Transmembrane</keyword>
<feature type="region of interest" description="Disordered" evidence="1">
    <location>
        <begin position="1"/>
        <end position="23"/>
    </location>
</feature>
<evidence type="ECO:0000313" key="4">
    <source>
        <dbReference type="Proteomes" id="UP001187471"/>
    </source>
</evidence>
<sequence>MPCGGISGLYGRSDQSRDEENSDLPLRKVSSRQLHLSGLSCVSVTNGPFIDGRMTGIEPARGGFTIHCLDPLGYIRPYPRTGETKLQQVEASWQSFKQRGWAVHFIDLTELDLRLKRASEQQATALTSSKHLHSYQNEKQQAELEEPSLYHKKPFRVSASVFLLVSALPSAGFALSIHLFFQIEI</sequence>